<evidence type="ECO:0000313" key="5">
    <source>
        <dbReference type="Proteomes" id="UP000215596"/>
    </source>
</evidence>
<feature type="region of interest" description="Disordered" evidence="1">
    <location>
        <begin position="1"/>
        <end position="84"/>
    </location>
</feature>
<sequence length="139" mass="15331">MKELSRLERHRSRNKGRNKKTSDASPHGLSANHAPNAQVAYDKEEVAASSEGSTASGGLSRRSRYRGNSSEAVPKSASSRAAVEGEALDELPMRTRTYSSYRVRMSKWFVNSLIILFVLLMAALVWWGVKGAPPLKELL</sequence>
<dbReference type="OrthoDB" id="2626509at2"/>
<proteinExistence type="predicted"/>
<organism evidence="4 5">
    <name type="scientific">Paenibacillus campinasensis</name>
    <dbReference type="NCBI Taxonomy" id="66347"/>
    <lineage>
        <taxon>Bacteria</taxon>
        <taxon>Bacillati</taxon>
        <taxon>Bacillota</taxon>
        <taxon>Bacilli</taxon>
        <taxon>Bacillales</taxon>
        <taxon>Paenibacillaceae</taxon>
        <taxon>Paenibacillus</taxon>
    </lineage>
</organism>
<evidence type="ECO:0000313" key="4">
    <source>
        <dbReference type="EMBL" id="PAD79690.1"/>
    </source>
</evidence>
<name>A0A268F2U2_9BACL</name>
<dbReference type="RefSeq" id="WP_095263486.1">
    <property type="nucleotide sequence ID" value="NZ_WOAA01000001.1"/>
</dbReference>
<evidence type="ECO:0000256" key="2">
    <source>
        <dbReference type="SAM" id="Phobius"/>
    </source>
</evidence>
<evidence type="ECO:0000313" key="6">
    <source>
        <dbReference type="Proteomes" id="UP000435177"/>
    </source>
</evidence>
<dbReference type="EMBL" id="WOAA01000001">
    <property type="protein sequence ID" value="MUG64972.1"/>
    <property type="molecule type" value="Genomic_DNA"/>
</dbReference>
<keyword evidence="2" id="KW-1133">Transmembrane helix</keyword>
<dbReference type="AlphaFoldDB" id="A0A268F2U2"/>
<keyword evidence="2" id="KW-0472">Membrane</keyword>
<accession>A0A268F2U2</accession>
<comment type="caution">
    <text evidence="4">The sequence shown here is derived from an EMBL/GenBank/DDBJ whole genome shotgun (WGS) entry which is preliminary data.</text>
</comment>
<feature type="compositionally biased region" description="Basic residues" evidence="1">
    <location>
        <begin position="8"/>
        <end position="19"/>
    </location>
</feature>
<keyword evidence="2" id="KW-0812">Transmembrane</keyword>
<dbReference type="Proteomes" id="UP000215596">
    <property type="component" value="Unassembled WGS sequence"/>
</dbReference>
<dbReference type="EMBL" id="NPBY01000010">
    <property type="protein sequence ID" value="PAD79690.1"/>
    <property type="molecule type" value="Genomic_DNA"/>
</dbReference>
<protein>
    <submittedName>
        <fullName evidence="4">Uncharacterized protein</fullName>
    </submittedName>
</protein>
<evidence type="ECO:0000256" key="1">
    <source>
        <dbReference type="SAM" id="MobiDB-lite"/>
    </source>
</evidence>
<feature type="compositionally biased region" description="Low complexity" evidence="1">
    <location>
        <begin position="47"/>
        <end position="70"/>
    </location>
</feature>
<feature type="transmembrane region" description="Helical" evidence="2">
    <location>
        <begin position="108"/>
        <end position="129"/>
    </location>
</feature>
<reference evidence="4 5" key="1">
    <citation type="submission" date="2017-07" db="EMBL/GenBank/DDBJ databases">
        <title>Isolation and whole genome analysis of endospore-forming bacteria from heroin.</title>
        <authorList>
            <person name="Kalinowski J."/>
            <person name="Ahrens B."/>
            <person name="Al-Dilaimi A."/>
            <person name="Winkler A."/>
            <person name="Wibberg D."/>
            <person name="Schleenbecker U."/>
            <person name="Ruckert C."/>
            <person name="Wolfel R."/>
            <person name="Grass G."/>
        </authorList>
    </citation>
    <scope>NUCLEOTIDE SEQUENCE [LARGE SCALE GENOMIC DNA]</scope>
    <source>
        <strain evidence="4 5">7537-G1</strain>
    </source>
</reference>
<keyword evidence="6" id="KW-1185">Reference proteome</keyword>
<evidence type="ECO:0000313" key="3">
    <source>
        <dbReference type="EMBL" id="MUG64972.1"/>
    </source>
</evidence>
<reference evidence="3 6" key="2">
    <citation type="submission" date="2019-11" db="EMBL/GenBank/DDBJ databases">
        <title>Draft genome sequences of five Paenibacillus species of dairy origin.</title>
        <authorList>
            <person name="Olajide A.M."/>
            <person name="Chen S."/>
            <person name="Lapointe G."/>
        </authorList>
    </citation>
    <scope>NUCLEOTIDE SEQUENCE [LARGE SCALE GENOMIC DNA]</scope>
    <source>
        <strain evidence="3 6">3CS1</strain>
    </source>
</reference>
<gene>
    <name evidence="4" type="ORF">CHH67_02930</name>
    <name evidence="3" type="ORF">GNP94_03000</name>
</gene>
<dbReference type="Proteomes" id="UP000435177">
    <property type="component" value="Unassembled WGS sequence"/>
</dbReference>